<dbReference type="EMBL" id="LRPC01000028">
    <property type="protein sequence ID" value="KYG73319.1"/>
    <property type="molecule type" value="Genomic_DNA"/>
</dbReference>
<evidence type="ECO:0000256" key="1">
    <source>
        <dbReference type="SAM" id="MobiDB-lite"/>
    </source>
</evidence>
<dbReference type="OrthoDB" id="1466775at2"/>
<dbReference type="InterPro" id="IPR047140">
    <property type="entry name" value="LabA"/>
</dbReference>
<evidence type="ECO:0000259" key="2">
    <source>
        <dbReference type="PROSITE" id="PS51857"/>
    </source>
</evidence>
<evidence type="ECO:0000313" key="3">
    <source>
        <dbReference type="EMBL" id="KYG73319.1"/>
    </source>
</evidence>
<dbReference type="Pfam" id="PF00313">
    <property type="entry name" value="CSD"/>
    <property type="match status" value="1"/>
</dbReference>
<keyword evidence="4" id="KW-1185">Reference proteome</keyword>
<feature type="region of interest" description="Disordered" evidence="1">
    <location>
        <begin position="231"/>
        <end position="251"/>
    </location>
</feature>
<sequence>MNTDKNNKLTRIGVFYDGNYFLHVSNYYAYVHKRKARISVSGLHDYIRHKVAEVEGDSSGYRHCQIVDSHYFRGRLNAKDASEKSNSLYYDRLFDDVLMKEGITTHYLPVKTSQSGQKHEKGIDVWLALEAFELAYYKRFNVLVLVASDGDYTPLIRKLNTLGTRVMLMSWDFDYTDDYGNERVTRTSQDLLEVVTYPIAMHEEIDNRVARDSFAVNNLFLPQQKKVERKAKAIPSTHKSEVDSNNDSEGDIGEIMNIQNGYGFIKRPPNNLFFHYQSVNGIDFNDLSVGDKVTYNIQKNDKGDDVAVDVEPIE</sequence>
<dbReference type="STRING" id="333140.AWW68_11455"/>
<feature type="domain" description="CSD" evidence="2">
    <location>
        <begin position="248"/>
        <end position="312"/>
    </location>
</feature>
<dbReference type="InterPro" id="IPR021139">
    <property type="entry name" value="NYN"/>
</dbReference>
<name>A0A150X3M0_9BACT</name>
<comment type="caution">
    <text evidence="3">The sequence shown here is derived from an EMBL/GenBank/DDBJ whole genome shotgun (WGS) entry which is preliminary data.</text>
</comment>
<dbReference type="Gene3D" id="2.40.50.140">
    <property type="entry name" value="Nucleic acid-binding proteins"/>
    <property type="match status" value="1"/>
</dbReference>
<dbReference type="InterPro" id="IPR012340">
    <property type="entry name" value="NA-bd_OB-fold"/>
</dbReference>
<evidence type="ECO:0000313" key="4">
    <source>
        <dbReference type="Proteomes" id="UP000075606"/>
    </source>
</evidence>
<dbReference type="GO" id="GO:0004540">
    <property type="term" value="F:RNA nuclease activity"/>
    <property type="evidence" value="ECO:0007669"/>
    <property type="project" value="InterPro"/>
</dbReference>
<organism evidence="3 4">
    <name type="scientific">Roseivirga spongicola</name>
    <dbReference type="NCBI Taxonomy" id="333140"/>
    <lineage>
        <taxon>Bacteria</taxon>
        <taxon>Pseudomonadati</taxon>
        <taxon>Bacteroidota</taxon>
        <taxon>Cytophagia</taxon>
        <taxon>Cytophagales</taxon>
        <taxon>Roseivirgaceae</taxon>
        <taxon>Roseivirga</taxon>
    </lineage>
</organism>
<dbReference type="Gene3D" id="3.40.50.1010">
    <property type="entry name" value="5'-nuclease"/>
    <property type="match status" value="1"/>
</dbReference>
<dbReference type="RefSeq" id="WP_068221509.1">
    <property type="nucleotide sequence ID" value="NZ_CP139724.1"/>
</dbReference>
<dbReference type="InterPro" id="IPR002059">
    <property type="entry name" value="CSP_DNA-bd"/>
</dbReference>
<dbReference type="PANTHER" id="PTHR35458:SF8">
    <property type="entry name" value="SLR0650 PROTEIN"/>
    <property type="match status" value="1"/>
</dbReference>
<dbReference type="Pfam" id="PF01936">
    <property type="entry name" value="NYN"/>
    <property type="match status" value="1"/>
</dbReference>
<dbReference type="GO" id="GO:0003676">
    <property type="term" value="F:nucleic acid binding"/>
    <property type="evidence" value="ECO:0007669"/>
    <property type="project" value="InterPro"/>
</dbReference>
<proteinExistence type="predicted"/>
<dbReference type="PROSITE" id="PS51857">
    <property type="entry name" value="CSD_2"/>
    <property type="match status" value="1"/>
</dbReference>
<protein>
    <submittedName>
        <fullName evidence="3">Cold-shock protein</fullName>
    </submittedName>
</protein>
<dbReference type="Proteomes" id="UP000075606">
    <property type="component" value="Unassembled WGS sequence"/>
</dbReference>
<dbReference type="SUPFAM" id="SSF50249">
    <property type="entry name" value="Nucleic acid-binding proteins"/>
    <property type="match status" value="1"/>
</dbReference>
<accession>A0A150X3M0</accession>
<dbReference type="AlphaFoldDB" id="A0A150X3M0"/>
<gene>
    <name evidence="3" type="ORF">AWW68_11455</name>
</gene>
<dbReference type="PANTHER" id="PTHR35458">
    <property type="entry name" value="SLR0755 PROTEIN"/>
    <property type="match status" value="1"/>
</dbReference>
<reference evidence="3 4" key="1">
    <citation type="submission" date="2016-01" db="EMBL/GenBank/DDBJ databases">
        <title>Genome sequencing of Roseivirga spongicola UST030701-084.</title>
        <authorList>
            <person name="Selvaratnam C."/>
            <person name="Thevarajoo S."/>
            <person name="Goh K.M."/>
            <person name="Ee R."/>
            <person name="Chan K.-G."/>
            <person name="Chong C.S."/>
        </authorList>
    </citation>
    <scope>NUCLEOTIDE SEQUENCE [LARGE SCALE GENOMIC DNA]</scope>
    <source>
        <strain evidence="3 4">UST030701-084</strain>
    </source>
</reference>